<dbReference type="AlphaFoldDB" id="A0A812Y690"/>
<evidence type="ECO:0000313" key="5">
    <source>
        <dbReference type="EMBL" id="CAE7758427.1"/>
    </source>
</evidence>
<dbReference type="GO" id="GO:0003677">
    <property type="term" value="F:DNA binding"/>
    <property type="evidence" value="ECO:0007669"/>
    <property type="project" value="InterPro"/>
</dbReference>
<dbReference type="InterPro" id="IPR022312">
    <property type="entry name" value="DNA_pol_X"/>
</dbReference>
<dbReference type="EMBL" id="CAJNIZ010046871">
    <property type="protein sequence ID" value="CAE7758427.1"/>
    <property type="molecule type" value="Genomic_DNA"/>
</dbReference>
<dbReference type="PANTHER" id="PTHR11276">
    <property type="entry name" value="DNA POLYMERASE TYPE-X FAMILY MEMBER"/>
    <property type="match status" value="1"/>
</dbReference>
<evidence type="ECO:0000259" key="4">
    <source>
        <dbReference type="Pfam" id="PF14791"/>
    </source>
</evidence>
<organism evidence="5 6">
    <name type="scientific">Symbiodinium pilosum</name>
    <name type="common">Dinoflagellate</name>
    <dbReference type="NCBI Taxonomy" id="2952"/>
    <lineage>
        <taxon>Eukaryota</taxon>
        <taxon>Sar</taxon>
        <taxon>Alveolata</taxon>
        <taxon>Dinophyceae</taxon>
        <taxon>Suessiales</taxon>
        <taxon>Symbiodiniaceae</taxon>
        <taxon>Symbiodinium</taxon>
    </lineage>
</organism>
<dbReference type="SUPFAM" id="SSF52113">
    <property type="entry name" value="BRCT domain"/>
    <property type="match status" value="1"/>
</dbReference>
<dbReference type="SUPFAM" id="SSF81301">
    <property type="entry name" value="Nucleotidyltransferase"/>
    <property type="match status" value="1"/>
</dbReference>
<sequence length="895" mass="98127">MGQSADIATLFDAALRSEQVIVDKENMLIKPILKSKRNTVILHDLPDGIPQEELISALSQCRFDAFPNLMTDVVMPGRTLGSSLCTSRCAWKMRSTGSLSGISAVLQKVSLLATVFMCGALLQRGRSAIAPDGAVLVRFNNARPASKEVPQRQACKVLRKVSIRPTRTDPRAVLCQAIGTGCGPRDARRRCEEVFAQCAHGHRSISKADLSQFLRTLGHDARASLLAALFARAQEKEGDVMEFDKFKSWLYSGRRCQQSVGQEGSREEEIRTVGKTTFQAVEANKRKAAGDAAMPQKRIKLDEVKPKVPVESGRQIFEGCAILVCSRGNLSESWDGGVTHVVVAGQMPRAVLMQGYPEDIVTDAWVCESLALQRRLPEARYAWHPLAEEDDSALQKKGGDPKQTIKKEAPQASCKRDTLAECAGEPGWGMFANPDDLRAKIVEEFRTCAAAWAVRGDKWRSWQYKKAEQLIAQLRGALQQEDPSLENFIEHASFMKIECTGCEQELRHSGLTPKFVQKCQARTFSRGFLLGFFSPQTKEIQEKGCLQQAEAFRKDGAGHGSFKSDSQPHSLCQKQHSTGHPLLRWHCMDVSSGAIPVEDADVHSLLELTRLSQVLKSGTTNHRSNLNRLDAPAKQPDWCGARSIADVRLRVDSLPGNAGGPATGDGTVERDTASYLSAMEAGGVIVADLSNNASAFPKPVKVPGDDDPTGSAQACLCVVRGCPTEGEPMRYRRCDFVFCRRAGLPFITLQWTGSDGGLFNREMKRIAALRGLHLSHTYMCKADREGARGRQVGEICRAGAKIECADERAIFAAIGLAYRPPERREVDAELLTAVEDAAREAPEELHDLFEKCPAAESLVSIKKDVNNTAFVTFQNDMAATDAALWLRSCVGNFGP</sequence>
<dbReference type="PANTHER" id="PTHR11276:SF28">
    <property type="entry name" value="DNA POLYMERASE LAMBDA"/>
    <property type="match status" value="1"/>
</dbReference>
<dbReference type="Pfam" id="PF14791">
    <property type="entry name" value="DNA_pol_B_thumb"/>
    <property type="match status" value="1"/>
</dbReference>
<dbReference type="InterPro" id="IPR043519">
    <property type="entry name" value="NT_sf"/>
</dbReference>
<feature type="domain" description="DNA polymerase beta thumb" evidence="4">
    <location>
        <begin position="749"/>
        <end position="825"/>
    </location>
</feature>
<feature type="region of interest" description="Disordered" evidence="3">
    <location>
        <begin position="556"/>
        <end position="575"/>
    </location>
</feature>
<gene>
    <name evidence="5" type="ORF">SPIL2461_LOCUS22088</name>
</gene>
<evidence type="ECO:0000313" key="6">
    <source>
        <dbReference type="Proteomes" id="UP000649617"/>
    </source>
</evidence>
<dbReference type="InterPro" id="IPR029398">
    <property type="entry name" value="PolB_thumb"/>
</dbReference>
<evidence type="ECO:0000256" key="2">
    <source>
        <dbReference type="ARBA" id="ARBA00022695"/>
    </source>
</evidence>
<dbReference type="GO" id="GO:0006303">
    <property type="term" value="P:double-strand break repair via nonhomologous end joining"/>
    <property type="evidence" value="ECO:0007669"/>
    <property type="project" value="TreeGrafter"/>
</dbReference>
<comment type="caution">
    <text evidence="5">The sequence shown here is derived from an EMBL/GenBank/DDBJ whole genome shotgun (WGS) entry which is preliminary data.</text>
</comment>
<evidence type="ECO:0000256" key="3">
    <source>
        <dbReference type="SAM" id="MobiDB-lite"/>
    </source>
</evidence>
<dbReference type="OrthoDB" id="435102at2759"/>
<reference evidence="5" key="1">
    <citation type="submission" date="2021-02" db="EMBL/GenBank/DDBJ databases">
        <authorList>
            <person name="Dougan E. K."/>
            <person name="Rhodes N."/>
            <person name="Thang M."/>
            <person name="Chan C."/>
        </authorList>
    </citation>
    <scope>NUCLEOTIDE SEQUENCE</scope>
</reference>
<keyword evidence="2" id="KW-0548">Nucleotidyltransferase</keyword>
<dbReference type="InterPro" id="IPR011992">
    <property type="entry name" value="EF-hand-dom_pair"/>
</dbReference>
<accession>A0A812Y690</accession>
<keyword evidence="6" id="KW-1185">Reference proteome</keyword>
<dbReference type="InterPro" id="IPR036420">
    <property type="entry name" value="BRCT_dom_sf"/>
</dbReference>
<evidence type="ECO:0000256" key="1">
    <source>
        <dbReference type="ARBA" id="ARBA00022679"/>
    </source>
</evidence>
<dbReference type="SUPFAM" id="SSF47473">
    <property type="entry name" value="EF-hand"/>
    <property type="match status" value="1"/>
</dbReference>
<keyword evidence="1" id="KW-0808">Transferase</keyword>
<dbReference type="Gene3D" id="3.30.210.10">
    <property type="entry name" value="DNA polymerase, thumb domain"/>
    <property type="match status" value="1"/>
</dbReference>
<proteinExistence type="predicted"/>
<dbReference type="InterPro" id="IPR037160">
    <property type="entry name" value="DNA_Pol_thumb_sf"/>
</dbReference>
<name>A0A812Y690_SYMPI</name>
<dbReference type="GO" id="GO:0003887">
    <property type="term" value="F:DNA-directed DNA polymerase activity"/>
    <property type="evidence" value="ECO:0007669"/>
    <property type="project" value="InterPro"/>
</dbReference>
<dbReference type="Proteomes" id="UP000649617">
    <property type="component" value="Unassembled WGS sequence"/>
</dbReference>
<dbReference type="GO" id="GO:0005634">
    <property type="term" value="C:nucleus"/>
    <property type="evidence" value="ECO:0007669"/>
    <property type="project" value="TreeGrafter"/>
</dbReference>
<feature type="compositionally biased region" description="Polar residues" evidence="3">
    <location>
        <begin position="563"/>
        <end position="575"/>
    </location>
</feature>
<protein>
    <recommendedName>
        <fullName evidence="4">DNA polymerase beta thumb domain-containing protein</fullName>
    </recommendedName>
</protein>